<feature type="compositionally biased region" description="Low complexity" evidence="2">
    <location>
        <begin position="241"/>
        <end position="252"/>
    </location>
</feature>
<dbReference type="EMBL" id="AYLP01000125">
    <property type="protein sequence ID" value="ESS63493.1"/>
    <property type="molecule type" value="Genomic_DNA"/>
</dbReference>
<proteinExistence type="predicted"/>
<gene>
    <name evidence="3" type="ORF">TCDM_08698</name>
</gene>
<feature type="compositionally biased region" description="Basic and acidic residues" evidence="2">
    <location>
        <begin position="179"/>
        <end position="191"/>
    </location>
</feature>
<evidence type="ECO:0000313" key="3">
    <source>
        <dbReference type="EMBL" id="ESS63493.1"/>
    </source>
</evidence>
<evidence type="ECO:0000313" key="4">
    <source>
        <dbReference type="Proteomes" id="UP000017861"/>
    </source>
</evidence>
<comment type="caution">
    <text evidence="3">The sequence shown here is derived from an EMBL/GenBank/DDBJ whole genome shotgun (WGS) entry which is preliminary data.</text>
</comment>
<keyword evidence="1" id="KW-0175">Coiled coil</keyword>
<accession>V5BGB6</accession>
<feature type="region of interest" description="Disordered" evidence="2">
    <location>
        <begin position="163"/>
        <end position="253"/>
    </location>
</feature>
<evidence type="ECO:0000256" key="1">
    <source>
        <dbReference type="SAM" id="Coils"/>
    </source>
</evidence>
<dbReference type="VEuPathDB" id="TriTrypDB:TCDM_08698"/>
<organism evidence="3 4">
    <name type="scientific">Trypanosoma cruzi Dm28c</name>
    <dbReference type="NCBI Taxonomy" id="1416333"/>
    <lineage>
        <taxon>Eukaryota</taxon>
        <taxon>Discoba</taxon>
        <taxon>Euglenozoa</taxon>
        <taxon>Kinetoplastea</taxon>
        <taxon>Metakinetoplastina</taxon>
        <taxon>Trypanosomatida</taxon>
        <taxon>Trypanosomatidae</taxon>
        <taxon>Trypanosoma</taxon>
        <taxon>Schizotrypanum</taxon>
    </lineage>
</organism>
<sequence>MVCQCGDTQVQMTFINGNQMSDETLTVAASATGLCLFHGSVSKAWQDSTLIGHIASLRAPQIPNFEKQVLLPAMGAARELGHQQGLITAERERLNFDYANAVADVQNRNAQLNSQFQEAHINLSVRESNIAGAGNQVLELRQQLEADRAQLREREFNLGVLTGQFQEREARHNAQQPARDAETAGRDEASATRHVANDGVTTIPHQTDILMAGGVPSSATRRGSAAYRPPHDNVARPHFHPSTPLPSRTSPLDARLPMEEDRSFCAFDVTTWPSRIWNEGASGVVFDLRCAYQYWQQDDEQFKLAFDNLVEWISALEGLQDPPDRIMKLGRSLLNTFRMQLTIASDPGIRLSKLRARLYTAVHQTDAYARAAQLFVDRRETQRAVRCQGCHIFGHEASTCNLRPRGNYSQYRRPSKKRQRGCRTPLMNAGDGGSIQSATSHQSSQAAHRTADAPPYISNCPTQSSGRAMELIRKRRSTVVRRITDILALGQLYEESGRGSSRNVGAANVGAENVPSGACQLAWITASLWSEVAALSPNNFTMEPDGTVVLDWSVARRTARAHLHRASRFVSIRGQEAFVIIKLCWTLQHNEELTNLATAQVERALAPWNATARSTKRGELRHAAPIVETYNFDPHVISLLVRRVDFLDLPQNAFRYFGSYTTMPTQASSLVALM</sequence>
<reference evidence="3 4" key="1">
    <citation type="journal article" date="2014" name="Genome Announc.">
        <title>Trypanosoma cruzi Clone Dm28c Draft Genome Sequence.</title>
        <authorList>
            <person name="Grisard E.C."/>
            <person name="Teixeira S.M."/>
            <person name="de Almeida L.G."/>
            <person name="Stoco P.H."/>
            <person name="Gerber A.L."/>
            <person name="Talavera-Lopez C."/>
            <person name="Lima O.C."/>
            <person name="Andersson B."/>
            <person name="de Vasconcelos A.T."/>
        </authorList>
    </citation>
    <scope>NUCLEOTIDE SEQUENCE [LARGE SCALE GENOMIC DNA]</scope>
    <source>
        <strain evidence="3 4">Dm28c</strain>
    </source>
</reference>
<feature type="region of interest" description="Disordered" evidence="2">
    <location>
        <begin position="403"/>
        <end position="460"/>
    </location>
</feature>
<dbReference type="Proteomes" id="UP000017861">
    <property type="component" value="Unassembled WGS sequence"/>
</dbReference>
<name>V5BGB6_TRYCR</name>
<evidence type="ECO:0000256" key="2">
    <source>
        <dbReference type="SAM" id="MobiDB-lite"/>
    </source>
</evidence>
<protein>
    <submittedName>
        <fullName evidence="3">Uncharacterized protein</fullName>
    </submittedName>
</protein>
<feature type="coiled-coil region" evidence="1">
    <location>
        <begin position="102"/>
        <end position="154"/>
    </location>
</feature>
<feature type="compositionally biased region" description="Low complexity" evidence="2">
    <location>
        <begin position="434"/>
        <end position="447"/>
    </location>
</feature>
<dbReference type="AlphaFoldDB" id="V5BGB6"/>